<dbReference type="EMBL" id="AMGX01000012">
    <property type="protein sequence ID" value="EXJ68946.1"/>
    <property type="molecule type" value="Genomic_DNA"/>
</dbReference>
<feature type="compositionally biased region" description="Polar residues" evidence="1">
    <location>
        <begin position="543"/>
        <end position="559"/>
    </location>
</feature>
<comment type="caution">
    <text evidence="3">The sequence shown here is derived from an EMBL/GenBank/DDBJ whole genome shotgun (WGS) entry which is preliminary data.</text>
</comment>
<accession>W9WWC7</accession>
<organism evidence="3 4">
    <name type="scientific">Cladophialophora psammophila CBS 110553</name>
    <dbReference type="NCBI Taxonomy" id="1182543"/>
    <lineage>
        <taxon>Eukaryota</taxon>
        <taxon>Fungi</taxon>
        <taxon>Dikarya</taxon>
        <taxon>Ascomycota</taxon>
        <taxon>Pezizomycotina</taxon>
        <taxon>Eurotiomycetes</taxon>
        <taxon>Chaetothyriomycetidae</taxon>
        <taxon>Chaetothyriales</taxon>
        <taxon>Herpotrichiellaceae</taxon>
        <taxon>Cladophialophora</taxon>
    </lineage>
</organism>
<dbReference type="GO" id="GO:0005829">
    <property type="term" value="C:cytosol"/>
    <property type="evidence" value="ECO:0007669"/>
    <property type="project" value="TreeGrafter"/>
</dbReference>
<feature type="region of interest" description="Disordered" evidence="1">
    <location>
        <begin position="532"/>
        <end position="560"/>
    </location>
</feature>
<dbReference type="InterPro" id="IPR003123">
    <property type="entry name" value="VPS9"/>
</dbReference>
<feature type="region of interest" description="Disordered" evidence="1">
    <location>
        <begin position="144"/>
        <end position="190"/>
    </location>
</feature>
<evidence type="ECO:0000313" key="4">
    <source>
        <dbReference type="Proteomes" id="UP000019471"/>
    </source>
</evidence>
<dbReference type="STRING" id="1182543.W9WWC7"/>
<feature type="region of interest" description="Disordered" evidence="1">
    <location>
        <begin position="1"/>
        <end position="86"/>
    </location>
</feature>
<protein>
    <recommendedName>
        <fullName evidence="2">VPS9 domain-containing protein</fullName>
    </recommendedName>
</protein>
<sequence length="801" mass="86187">MSRTISTGSMKPRPSALSTKSFTRYEPAATSSSTGRNRASTIQSVASLKSPKKQDASPEDIFEKPINEEDEPPSPDLGRTNSLPDRFDELPIELESLTDRFIESLSAKIYNEPPTIDQLSELFQEFYARASGAISIHISALKSRLNRDHSPTPSKPSSRSRPLQNKPSSDSLAPLDQRGGSQQMLTASEVTERRKQRKLLEYKRIVLEEAVEKRVCEKVYDKIWRHKSTLDEVRDEKLRSKTAALALVGIGLKDLGIEWSEDTEKSVEDVQASLAPARESLARMNEELYPLGKLQHLTTAHKAVVDTLYSIHPSSSSADEILPTLIYALITSPVEGINIISNLYFIQRFRAAPKIDGEAAYCLTNLEAAITFLEDVDLASLRADEMPEGPKKAPPQSEGAAASDKLEVFPLLPETVPAPLTATTAPSTSNATGTTIETSQASSIIRSVPGKPTPAPVTRHQRTLSDLLQPISSANEAVRSTAEEGFKNISNTLDNSFKFLLGKLKERGNEGPNAEIILPKTLDEARQLVSRPLTPDEDDHALSESSSVHDGQTSPMPSNLTKTEEKLLGLLGGRKAAVRERSVDSIKSNGSGTGKRVGFLSGNTNSPPNDPAAVATSGSAQKPMPPATQPTTSNPLETVKNFGNSLNPMSHIGSAFGGAFGIGRFGGRSPAASASPPAASASPPAAQTPPTPTIVVAQGNKKDSAGEKNKLIHEALLRSPDNNELVAIKAVPPISRFMKVADAKELKLGEVQELLADYQRLAKVLGKLVVKAQDETKMDADEANDTTEAGTHTTTSEKGKS</sequence>
<dbReference type="RefSeq" id="XP_007746656.1">
    <property type="nucleotide sequence ID" value="XM_007748466.1"/>
</dbReference>
<keyword evidence="4" id="KW-1185">Reference proteome</keyword>
<dbReference type="GO" id="GO:0005085">
    <property type="term" value="F:guanyl-nucleotide exchange factor activity"/>
    <property type="evidence" value="ECO:0007669"/>
    <property type="project" value="InterPro"/>
</dbReference>
<dbReference type="AlphaFoldDB" id="W9WWC7"/>
<feature type="compositionally biased region" description="Polar residues" evidence="1">
    <location>
        <begin position="436"/>
        <end position="445"/>
    </location>
</feature>
<dbReference type="HOGENOM" id="CLU_017705_0_0_1"/>
<feature type="region of interest" description="Disordered" evidence="1">
    <location>
        <begin position="578"/>
        <end position="634"/>
    </location>
</feature>
<dbReference type="PANTHER" id="PTHR23101">
    <property type="entry name" value="RAB GDP/GTP EXCHANGE FACTOR"/>
    <property type="match status" value="1"/>
</dbReference>
<feature type="compositionally biased region" description="Polar residues" evidence="1">
    <location>
        <begin position="29"/>
        <end position="47"/>
    </location>
</feature>
<dbReference type="GO" id="GO:0016192">
    <property type="term" value="P:vesicle-mediated transport"/>
    <property type="evidence" value="ECO:0007669"/>
    <property type="project" value="InterPro"/>
</dbReference>
<dbReference type="eggNOG" id="KOG2319">
    <property type="taxonomic scope" value="Eukaryota"/>
</dbReference>
<feature type="region of interest" description="Disordered" evidence="1">
    <location>
        <begin position="419"/>
        <end position="460"/>
    </location>
</feature>
<evidence type="ECO:0000259" key="2">
    <source>
        <dbReference type="PROSITE" id="PS51205"/>
    </source>
</evidence>
<dbReference type="SMART" id="SM00167">
    <property type="entry name" value="VPS9"/>
    <property type="match status" value="1"/>
</dbReference>
<evidence type="ECO:0000313" key="3">
    <source>
        <dbReference type="EMBL" id="EXJ68946.1"/>
    </source>
</evidence>
<feature type="compositionally biased region" description="Low complexity" evidence="1">
    <location>
        <begin position="419"/>
        <end position="435"/>
    </location>
</feature>
<feature type="region of interest" description="Disordered" evidence="1">
    <location>
        <begin position="773"/>
        <end position="801"/>
    </location>
</feature>
<gene>
    <name evidence="3" type="ORF">A1O5_07878</name>
</gene>
<feature type="domain" description="VPS9" evidence="2">
    <location>
        <begin position="232"/>
        <end position="382"/>
    </location>
</feature>
<reference evidence="3 4" key="1">
    <citation type="submission" date="2013-03" db="EMBL/GenBank/DDBJ databases">
        <title>The Genome Sequence of Cladophialophora psammophila CBS 110553.</title>
        <authorList>
            <consortium name="The Broad Institute Genomics Platform"/>
            <person name="Cuomo C."/>
            <person name="de Hoog S."/>
            <person name="Gorbushina A."/>
            <person name="Walker B."/>
            <person name="Young S.K."/>
            <person name="Zeng Q."/>
            <person name="Gargeya S."/>
            <person name="Fitzgerald M."/>
            <person name="Haas B."/>
            <person name="Abouelleil A."/>
            <person name="Allen A.W."/>
            <person name="Alvarado L."/>
            <person name="Arachchi H.M."/>
            <person name="Berlin A.M."/>
            <person name="Chapman S.B."/>
            <person name="Gainer-Dewar J."/>
            <person name="Goldberg J."/>
            <person name="Griggs A."/>
            <person name="Gujja S."/>
            <person name="Hansen M."/>
            <person name="Howarth C."/>
            <person name="Imamovic A."/>
            <person name="Ireland A."/>
            <person name="Larimer J."/>
            <person name="McCowan C."/>
            <person name="Murphy C."/>
            <person name="Pearson M."/>
            <person name="Poon T.W."/>
            <person name="Priest M."/>
            <person name="Roberts A."/>
            <person name="Saif S."/>
            <person name="Shea T."/>
            <person name="Sisk P."/>
            <person name="Sykes S."/>
            <person name="Wortman J."/>
            <person name="Nusbaum C."/>
            <person name="Birren B."/>
        </authorList>
    </citation>
    <scope>NUCLEOTIDE SEQUENCE [LARGE SCALE GENOMIC DNA]</scope>
    <source>
        <strain evidence="3 4">CBS 110553</strain>
    </source>
</reference>
<evidence type="ECO:0000256" key="1">
    <source>
        <dbReference type="SAM" id="MobiDB-lite"/>
    </source>
</evidence>
<dbReference type="GO" id="GO:0030139">
    <property type="term" value="C:endocytic vesicle"/>
    <property type="evidence" value="ECO:0007669"/>
    <property type="project" value="TreeGrafter"/>
</dbReference>
<dbReference type="PANTHER" id="PTHR23101:SF97">
    <property type="entry name" value="DOMAIN PROTEIN, PUTATIVE (AFU_ORTHOLOGUE AFUA_2G10890)-RELATED"/>
    <property type="match status" value="1"/>
</dbReference>
<dbReference type="InterPro" id="IPR037191">
    <property type="entry name" value="VPS9_dom_sf"/>
</dbReference>
<dbReference type="Gene3D" id="1.20.1050.80">
    <property type="entry name" value="VPS9 domain"/>
    <property type="match status" value="1"/>
</dbReference>
<name>W9WWC7_9EURO</name>
<proteinExistence type="predicted"/>
<dbReference type="GO" id="GO:0031267">
    <property type="term" value="F:small GTPase binding"/>
    <property type="evidence" value="ECO:0007669"/>
    <property type="project" value="TreeGrafter"/>
</dbReference>
<dbReference type="PROSITE" id="PS51205">
    <property type="entry name" value="VPS9"/>
    <property type="match status" value="1"/>
</dbReference>
<feature type="region of interest" description="Disordered" evidence="1">
    <location>
        <begin position="668"/>
        <end position="693"/>
    </location>
</feature>
<feature type="compositionally biased region" description="Basic and acidic residues" evidence="1">
    <location>
        <begin position="52"/>
        <end position="67"/>
    </location>
</feature>
<feature type="compositionally biased region" description="Polar residues" evidence="1">
    <location>
        <begin position="179"/>
        <end position="189"/>
    </location>
</feature>
<dbReference type="Proteomes" id="UP000019471">
    <property type="component" value="Unassembled WGS sequence"/>
</dbReference>
<dbReference type="Pfam" id="PF02204">
    <property type="entry name" value="VPS9"/>
    <property type="match status" value="1"/>
</dbReference>
<feature type="compositionally biased region" description="Low complexity" evidence="1">
    <location>
        <begin position="151"/>
        <end position="162"/>
    </location>
</feature>
<dbReference type="OrthoDB" id="10264848at2759"/>
<dbReference type="SUPFAM" id="SSF109993">
    <property type="entry name" value="VPS9 domain"/>
    <property type="match status" value="1"/>
</dbReference>
<feature type="compositionally biased region" description="Low complexity" evidence="1">
    <location>
        <begin position="668"/>
        <end position="685"/>
    </location>
</feature>
<dbReference type="GeneID" id="19192583"/>
<dbReference type="InterPro" id="IPR045046">
    <property type="entry name" value="Vps9-like"/>
</dbReference>